<evidence type="ECO:0000256" key="9">
    <source>
        <dbReference type="ARBA" id="ARBA00034695"/>
    </source>
</evidence>
<dbReference type="GO" id="GO:0006397">
    <property type="term" value="P:mRNA processing"/>
    <property type="evidence" value="ECO:0007669"/>
    <property type="project" value="UniProtKB-KW"/>
</dbReference>
<evidence type="ECO:0000256" key="7">
    <source>
        <dbReference type="ARBA" id="ARBA00023187"/>
    </source>
</evidence>
<gene>
    <name evidence="12" type="ORF">Q5P01_015577</name>
</gene>
<evidence type="ECO:0000256" key="10">
    <source>
        <dbReference type="SAM" id="MobiDB-lite"/>
    </source>
</evidence>
<feature type="compositionally biased region" description="Basic and acidic residues" evidence="10">
    <location>
        <begin position="187"/>
        <end position="205"/>
    </location>
</feature>
<evidence type="ECO:0000313" key="12">
    <source>
        <dbReference type="EMBL" id="KAK2835093.1"/>
    </source>
</evidence>
<evidence type="ECO:0000259" key="11">
    <source>
        <dbReference type="PROSITE" id="PS50304"/>
    </source>
</evidence>
<dbReference type="CDD" id="cd22852">
    <property type="entry name" value="SMN_C"/>
    <property type="match status" value="1"/>
</dbReference>
<comment type="subcellular location">
    <subcellularLocation>
        <location evidence="1">Cytoplasm</location>
        <location evidence="1">Myofibril</location>
        <location evidence="1">Sarcomere</location>
        <location evidence="1">Z line</location>
    </subcellularLocation>
    <subcellularLocation>
        <location evidence="3">Cytoplasmic granule</location>
    </subcellularLocation>
    <subcellularLocation>
        <location evidence="2">Nucleus</location>
        <location evidence="2">Cajal body</location>
    </subcellularLocation>
    <subcellularLocation>
        <location evidence="9">Nucleus</location>
        <location evidence="9">Gem</location>
    </subcellularLocation>
    <subcellularLocation>
        <location evidence="4">Perikaryon</location>
    </subcellularLocation>
</comment>
<evidence type="ECO:0000256" key="8">
    <source>
        <dbReference type="ARBA" id="ARBA00023242"/>
    </source>
</evidence>
<dbReference type="InterPro" id="IPR010304">
    <property type="entry name" value="SMN_Tudor"/>
</dbReference>
<dbReference type="GO" id="GO:0097504">
    <property type="term" value="C:Gemini of Cajal bodies"/>
    <property type="evidence" value="ECO:0007669"/>
    <property type="project" value="UniProtKB-SubCell"/>
</dbReference>
<dbReference type="GO" id="GO:0003723">
    <property type="term" value="F:RNA binding"/>
    <property type="evidence" value="ECO:0007669"/>
    <property type="project" value="InterPro"/>
</dbReference>
<dbReference type="PANTHER" id="PTHR39267:SF1">
    <property type="entry name" value="SURVIVAL MOTOR NEURON PROTEIN"/>
    <property type="match status" value="1"/>
</dbReference>
<dbReference type="PROSITE" id="PS50304">
    <property type="entry name" value="TUDOR"/>
    <property type="match status" value="1"/>
</dbReference>
<evidence type="ECO:0000256" key="1">
    <source>
        <dbReference type="ARBA" id="ARBA00004216"/>
    </source>
</evidence>
<dbReference type="InterPro" id="IPR002999">
    <property type="entry name" value="Tudor"/>
</dbReference>
<dbReference type="Pfam" id="PF06003">
    <property type="entry name" value="SMN_Tudor"/>
    <property type="match status" value="1"/>
</dbReference>
<protein>
    <recommendedName>
        <fullName evidence="11">Tudor domain-containing protein</fullName>
    </recommendedName>
</protein>
<keyword evidence="8" id="KW-0539">Nucleus</keyword>
<sequence length="327" mass="36123">MTQPTEPSVFPGVLESSVPAEVQDEPSLSEAFKSTLKISQVSLETESREKPEHEDPEQHEQTVCPAVAETPSTESKWEVGSRCRVAWSGDGLVALQTPNTVLQMESQNSQGWKPGSPCRAMFSEDGLFYPAVVLWVKGQRCRVRFNNYNNEEDQDIGSLLNPDELYGPSRATTEGNRCRSASTSSNPDRKGCRRRAETQGERGGGEPESALTANQQNSLQVKEKSWNQRKLESAGEKKSRNQQRDEAEKPAHHSFSVFPPFPPPPQPGSANPLSFIPPPPAWMFRGGESSSSASVEPLSSMLTLWYMCGFHTGTYMAQQLSRSTSKD</sequence>
<name>A0AA88SKM6_CHASR</name>
<feature type="compositionally biased region" description="Polar residues" evidence="10">
    <location>
        <begin position="170"/>
        <end position="186"/>
    </location>
</feature>
<keyword evidence="13" id="KW-1185">Reference proteome</keyword>
<dbReference type="SUPFAM" id="SSF63748">
    <property type="entry name" value="Tudor/PWWP/MBT"/>
    <property type="match status" value="1"/>
</dbReference>
<feature type="compositionally biased region" description="Basic and acidic residues" evidence="10">
    <location>
        <begin position="45"/>
        <end position="60"/>
    </location>
</feature>
<evidence type="ECO:0000256" key="4">
    <source>
        <dbReference type="ARBA" id="ARBA00004484"/>
    </source>
</evidence>
<dbReference type="SMART" id="SM00333">
    <property type="entry name" value="TUDOR"/>
    <property type="match status" value="1"/>
</dbReference>
<comment type="similarity">
    <text evidence="5">Belongs to the SMN family.</text>
</comment>
<dbReference type="AlphaFoldDB" id="A0AA88SKM6"/>
<dbReference type="GO" id="GO:0030018">
    <property type="term" value="C:Z disc"/>
    <property type="evidence" value="ECO:0007669"/>
    <property type="project" value="UniProtKB-SubCell"/>
</dbReference>
<organism evidence="12 13">
    <name type="scientific">Channa striata</name>
    <name type="common">Snakehead murrel</name>
    <name type="synonym">Ophicephalus striatus</name>
    <dbReference type="NCBI Taxonomy" id="64152"/>
    <lineage>
        <taxon>Eukaryota</taxon>
        <taxon>Metazoa</taxon>
        <taxon>Chordata</taxon>
        <taxon>Craniata</taxon>
        <taxon>Vertebrata</taxon>
        <taxon>Euteleostomi</taxon>
        <taxon>Actinopterygii</taxon>
        <taxon>Neopterygii</taxon>
        <taxon>Teleostei</taxon>
        <taxon>Neoteleostei</taxon>
        <taxon>Acanthomorphata</taxon>
        <taxon>Anabantaria</taxon>
        <taxon>Anabantiformes</taxon>
        <taxon>Channoidei</taxon>
        <taxon>Channidae</taxon>
        <taxon>Channa</taxon>
    </lineage>
</organism>
<dbReference type="EMBL" id="JAUPFM010000012">
    <property type="protein sequence ID" value="KAK2835093.1"/>
    <property type="molecule type" value="Genomic_DNA"/>
</dbReference>
<accession>A0AA88SKM6</accession>
<dbReference type="GO" id="GO:0043204">
    <property type="term" value="C:perikaryon"/>
    <property type="evidence" value="ECO:0007669"/>
    <property type="project" value="UniProtKB-SubCell"/>
</dbReference>
<evidence type="ECO:0000256" key="5">
    <source>
        <dbReference type="ARBA" id="ARBA00005371"/>
    </source>
</evidence>
<dbReference type="Gene3D" id="2.30.30.140">
    <property type="match status" value="1"/>
</dbReference>
<feature type="compositionally biased region" description="Basic and acidic residues" evidence="10">
    <location>
        <begin position="221"/>
        <end position="251"/>
    </location>
</feature>
<feature type="domain" description="Tudor" evidence="11">
    <location>
        <begin position="111"/>
        <end position="169"/>
    </location>
</feature>
<dbReference type="Proteomes" id="UP001187415">
    <property type="component" value="Unassembled WGS sequence"/>
</dbReference>
<proteinExistence type="inferred from homology"/>
<feature type="region of interest" description="Disordered" evidence="10">
    <location>
        <begin position="1"/>
        <end position="71"/>
    </location>
</feature>
<keyword evidence="6" id="KW-0507">mRNA processing</keyword>
<feature type="compositionally biased region" description="Polar residues" evidence="10">
    <location>
        <begin position="211"/>
        <end position="220"/>
    </location>
</feature>
<evidence type="ECO:0000313" key="13">
    <source>
        <dbReference type="Proteomes" id="UP001187415"/>
    </source>
</evidence>
<evidence type="ECO:0000256" key="3">
    <source>
        <dbReference type="ARBA" id="ARBA00004463"/>
    </source>
</evidence>
<keyword evidence="7" id="KW-0508">mRNA splicing</keyword>
<evidence type="ECO:0000256" key="6">
    <source>
        <dbReference type="ARBA" id="ARBA00022664"/>
    </source>
</evidence>
<dbReference type="Pfam" id="PF20635">
    <property type="entry name" value="SMN_YG-box"/>
    <property type="match status" value="1"/>
</dbReference>
<reference evidence="12" key="1">
    <citation type="submission" date="2023-07" db="EMBL/GenBank/DDBJ databases">
        <title>Chromosome-level Genome Assembly of Striped Snakehead (Channa striata).</title>
        <authorList>
            <person name="Liu H."/>
        </authorList>
    </citation>
    <scope>NUCLEOTIDE SEQUENCE</scope>
    <source>
        <strain evidence="12">Gz</strain>
        <tissue evidence="12">Muscle</tissue>
    </source>
</reference>
<dbReference type="InterPro" id="IPR047313">
    <property type="entry name" value="SMN_C"/>
</dbReference>
<comment type="caution">
    <text evidence="12">The sequence shown here is derived from an EMBL/GenBank/DDBJ whole genome shotgun (WGS) entry which is preliminary data.</text>
</comment>
<dbReference type="GO" id="GO:0008380">
    <property type="term" value="P:RNA splicing"/>
    <property type="evidence" value="ECO:0007669"/>
    <property type="project" value="UniProtKB-KW"/>
</dbReference>
<dbReference type="PANTHER" id="PTHR39267">
    <property type="entry name" value="SURVIVAL MOTOR NEURON-LIKE PROTEIN 1"/>
    <property type="match status" value="1"/>
</dbReference>
<feature type="region of interest" description="Disordered" evidence="10">
    <location>
        <begin position="152"/>
        <end position="272"/>
    </location>
</feature>
<evidence type="ECO:0000256" key="2">
    <source>
        <dbReference type="ARBA" id="ARBA00004408"/>
    </source>
</evidence>
<dbReference type="GO" id="GO:0015030">
    <property type="term" value="C:Cajal body"/>
    <property type="evidence" value="ECO:0007669"/>
    <property type="project" value="UniProtKB-SubCell"/>
</dbReference>
<dbReference type="InterPro" id="IPR040424">
    <property type="entry name" value="Smn1"/>
</dbReference>